<proteinExistence type="inferred from homology"/>
<feature type="binding site" evidence="5">
    <location>
        <position position="166"/>
    </location>
    <ligand>
        <name>phosphoenolpyruvate</name>
        <dbReference type="ChEBI" id="CHEBI:58702"/>
    </ligand>
</feature>
<evidence type="ECO:0000256" key="1">
    <source>
        <dbReference type="ARBA" id="ARBA00022679"/>
    </source>
</evidence>
<protein>
    <recommendedName>
        <fullName evidence="5">Phosphoenolpyruvate guanylyltransferase</fullName>
        <shortName evidence="5">PEP guanylyltransferase</shortName>
        <ecNumber evidence="5">2.7.7.105</ecNumber>
    </recommendedName>
</protein>
<sequence length="219" mass="22489">MSPSRSDGDVGVIVAVKRLAAAKTRLASMFPAPVRQDIVLGMLVDTLTAAARVSAVHSITVVTPDDVAAAAAVELGAAVIADPTPVGHLDPLNNAITAAERVVSESVANVVVLQGDLPSLQTQELAEAIAAARAHRRSFVADRLGTGTAALFAFGSPLDPRFGLNSFERHKLSGAVELTGGWPGLRCDIDTPDDLAVARRLGLGPATHSAIEGLSHQAG</sequence>
<dbReference type="EC" id="2.7.7.105" evidence="5"/>
<evidence type="ECO:0000256" key="3">
    <source>
        <dbReference type="ARBA" id="ARBA00022741"/>
    </source>
</evidence>
<keyword evidence="2 5" id="KW-0548">Nucleotidyltransferase</keyword>
<dbReference type="NCBIfam" id="TIGR03552">
    <property type="entry name" value="F420_cofC"/>
    <property type="match status" value="1"/>
</dbReference>
<organism evidence="6 7">
    <name type="scientific">Mycobacterium paraterrae</name>
    <dbReference type="NCBI Taxonomy" id="577492"/>
    <lineage>
        <taxon>Bacteria</taxon>
        <taxon>Bacillati</taxon>
        <taxon>Actinomycetota</taxon>
        <taxon>Actinomycetes</taxon>
        <taxon>Mycobacteriales</taxon>
        <taxon>Mycobacteriaceae</taxon>
        <taxon>Mycobacterium</taxon>
    </lineage>
</organism>
<evidence type="ECO:0000256" key="4">
    <source>
        <dbReference type="ARBA" id="ARBA00023134"/>
    </source>
</evidence>
<dbReference type="SUPFAM" id="SSF53448">
    <property type="entry name" value="Nucleotide-diphospho-sugar transferases"/>
    <property type="match status" value="1"/>
</dbReference>
<dbReference type="PANTHER" id="PTHR40392:SF1">
    <property type="entry name" value="2-PHOSPHO-L-LACTATE GUANYLYLTRANSFERASE"/>
    <property type="match status" value="1"/>
</dbReference>
<keyword evidence="3 5" id="KW-0547">Nucleotide-binding</keyword>
<accession>A0ABY3VFB8</accession>
<evidence type="ECO:0000256" key="5">
    <source>
        <dbReference type="HAMAP-Rule" id="MF_02114"/>
    </source>
</evidence>
<dbReference type="InterPro" id="IPR002835">
    <property type="entry name" value="CofC"/>
</dbReference>
<comment type="similarity">
    <text evidence="5">Belongs to the CofC family.</text>
</comment>
<dbReference type="GO" id="GO:0043814">
    <property type="term" value="F:phospholactate guanylyltransferase activity"/>
    <property type="evidence" value="ECO:0007669"/>
    <property type="project" value="UniProtKB-EC"/>
</dbReference>
<dbReference type="InterPro" id="IPR029044">
    <property type="entry name" value="Nucleotide-diphossugar_trans"/>
</dbReference>
<gene>
    <name evidence="6" type="primary">cofC</name>
    <name evidence="5" type="synonym">fbiD</name>
    <name evidence="6" type="ORF">MKK62_16420</name>
</gene>
<evidence type="ECO:0000313" key="6">
    <source>
        <dbReference type="EMBL" id="UMB68046.1"/>
    </source>
</evidence>
<dbReference type="Proteomes" id="UP001055336">
    <property type="component" value="Chromosome"/>
</dbReference>
<keyword evidence="1 5" id="KW-0808">Transferase</keyword>
<evidence type="ECO:0000313" key="7">
    <source>
        <dbReference type="Proteomes" id="UP001055336"/>
    </source>
</evidence>
<dbReference type="Gene3D" id="3.90.550.10">
    <property type="entry name" value="Spore Coat Polysaccharide Biosynthesis Protein SpsA, Chain A"/>
    <property type="match status" value="1"/>
</dbReference>
<dbReference type="HAMAP" id="MF_02114">
    <property type="entry name" value="CofC"/>
    <property type="match status" value="1"/>
</dbReference>
<dbReference type="EMBL" id="CP092488">
    <property type="protein sequence ID" value="UMB68046.1"/>
    <property type="molecule type" value="Genomic_DNA"/>
</dbReference>
<comment type="pathway">
    <text evidence="5">Cofactor biosynthesis; coenzyme F420 biosynthesis.</text>
</comment>
<feature type="binding site" evidence="5">
    <location>
        <position position="163"/>
    </location>
    <ligand>
        <name>phosphoenolpyruvate</name>
        <dbReference type="ChEBI" id="CHEBI:58702"/>
    </ligand>
</feature>
<dbReference type="RefSeq" id="WP_240258508.1">
    <property type="nucleotide sequence ID" value="NZ_CP092488.2"/>
</dbReference>
<comment type="catalytic activity">
    <reaction evidence="5">
        <text>phosphoenolpyruvate + GTP + H(+) = enolpyruvoyl-2-diphospho-5'-guanosine + diphosphate</text>
        <dbReference type="Rhea" id="RHEA:30519"/>
        <dbReference type="ChEBI" id="CHEBI:15378"/>
        <dbReference type="ChEBI" id="CHEBI:33019"/>
        <dbReference type="ChEBI" id="CHEBI:37565"/>
        <dbReference type="ChEBI" id="CHEBI:58702"/>
        <dbReference type="ChEBI" id="CHEBI:143701"/>
        <dbReference type="EC" id="2.7.7.105"/>
    </reaction>
</comment>
<evidence type="ECO:0000256" key="2">
    <source>
        <dbReference type="ARBA" id="ARBA00022695"/>
    </source>
</evidence>
<name>A0ABY3VFB8_9MYCO</name>
<dbReference type="PANTHER" id="PTHR40392">
    <property type="entry name" value="2-PHOSPHO-L-LACTATE GUANYLYLTRANSFERASE"/>
    <property type="match status" value="1"/>
</dbReference>
<feature type="binding site" evidence="5">
    <location>
        <position position="148"/>
    </location>
    <ligand>
        <name>phosphoenolpyruvate</name>
        <dbReference type="ChEBI" id="CHEBI:58702"/>
    </ligand>
</feature>
<dbReference type="Pfam" id="PF01983">
    <property type="entry name" value="CofC"/>
    <property type="match status" value="1"/>
</dbReference>
<keyword evidence="4 5" id="KW-0342">GTP-binding</keyword>
<comment type="function">
    <text evidence="5">Guanylyltransferase that catalyzes the activation of phosphoenolpyruvate (PEP) as enolpyruvoyl-2-diphospho-5'-guanosine, via the condensation of PEP with GTP. It is involved in the biosynthesis of coenzyme F420, a hydride carrier cofactor.</text>
</comment>
<keyword evidence="7" id="KW-1185">Reference proteome</keyword>
<reference evidence="6" key="1">
    <citation type="submission" date="2022-08" db="EMBL/GenBank/DDBJ databases">
        <title>Whole genome sequencing of non-tuberculosis mycobacteria type-strains.</title>
        <authorList>
            <person name="Igarashi Y."/>
            <person name="Osugi A."/>
            <person name="Mitarai S."/>
        </authorList>
    </citation>
    <scope>NUCLEOTIDE SEQUENCE</scope>
    <source>
        <strain evidence="6">DSM 45127</strain>
    </source>
</reference>